<protein>
    <submittedName>
        <fullName evidence="2">Heterokaryon incompatibility protein-domain-containing protein</fullName>
    </submittedName>
</protein>
<dbReference type="PANTHER" id="PTHR33112:SF13">
    <property type="entry name" value="HETEROKARYON INCOMPATIBILITY DOMAIN-CONTAINING PROTEIN"/>
    <property type="match status" value="1"/>
</dbReference>
<evidence type="ECO:0000313" key="2">
    <source>
        <dbReference type="EMBL" id="KAH7128775.1"/>
    </source>
</evidence>
<sequence>MEDLFSDLTLDELVYGVFDPKRDCSICEVIKREKDLVNTLEDIATASRDYRGCGACNNLQSGVQKYLDQCAQKDQPDVDWKTIKFHMVYPEHQGRSRYMLPVLEILQIAKLNQFDPQQVNSHQSPDSTQRLWFRRNVPTSLELSALVAQISSWTSMCKDSHPICQNEDSPRLPKRVLDIGADDIDGIRLSQPQNISAPYICLSYCWGIAAGTITTTQENVDDHLRHIPWNNLPILFQDAIRICRALKIRYLWIDALCIIQNSTADWEIESARMASIYSQSFLTIAASSCPNPKTGLFGDRWTNFESRVPRAPKPRFPIGTITTESDGYFVHVRPQLHLAHERFQDSASASEHKIDAPLLTRAWVLQERLLPSRIIHIHSEELVWECKSGLRCECGVLDELHLSKNRVPRTHSELWLKSSLADAELSQDLNKLSGVWTKLVAEFSALHITYDSDRLPALSGLAAQLDGPVLGKYFAGVWTQCIAPCLLWEIVNIPRKFPKRPLYQPNAPSWSWASVPLSKSQIISYKSVDFFRDINSEFKVINLEGRTLGNNPYGWVQDASLEVQGLCVRTEIHHKDYRGIHLWIPSHPSFVSFTMMRSDRSTRKTGFLLLYVGLRYCLVLSKLPGPGRQYRREGFTELPNNHLNSWVDKMELKKIVIV</sequence>
<dbReference type="EMBL" id="JAGMWT010000005">
    <property type="protein sequence ID" value="KAH7128775.1"/>
    <property type="molecule type" value="Genomic_DNA"/>
</dbReference>
<evidence type="ECO:0000313" key="3">
    <source>
        <dbReference type="Proteomes" id="UP000700596"/>
    </source>
</evidence>
<dbReference type="AlphaFoldDB" id="A0A9P9DYJ7"/>
<proteinExistence type="predicted"/>
<name>A0A9P9DYJ7_9PLEO</name>
<gene>
    <name evidence="2" type="ORF">B0J11DRAFT_279027</name>
</gene>
<comment type="caution">
    <text evidence="2">The sequence shown here is derived from an EMBL/GenBank/DDBJ whole genome shotgun (WGS) entry which is preliminary data.</text>
</comment>
<keyword evidence="3" id="KW-1185">Reference proteome</keyword>
<reference evidence="2" key="1">
    <citation type="journal article" date="2021" name="Nat. Commun.">
        <title>Genetic determinants of endophytism in the Arabidopsis root mycobiome.</title>
        <authorList>
            <person name="Mesny F."/>
            <person name="Miyauchi S."/>
            <person name="Thiergart T."/>
            <person name="Pickel B."/>
            <person name="Atanasova L."/>
            <person name="Karlsson M."/>
            <person name="Huettel B."/>
            <person name="Barry K.W."/>
            <person name="Haridas S."/>
            <person name="Chen C."/>
            <person name="Bauer D."/>
            <person name="Andreopoulos W."/>
            <person name="Pangilinan J."/>
            <person name="LaButti K."/>
            <person name="Riley R."/>
            <person name="Lipzen A."/>
            <person name="Clum A."/>
            <person name="Drula E."/>
            <person name="Henrissat B."/>
            <person name="Kohler A."/>
            <person name="Grigoriev I.V."/>
            <person name="Martin F.M."/>
            <person name="Hacquard S."/>
        </authorList>
    </citation>
    <scope>NUCLEOTIDE SEQUENCE</scope>
    <source>
        <strain evidence="2">MPI-CAGE-CH-0243</strain>
    </source>
</reference>
<organism evidence="2 3">
    <name type="scientific">Dendryphion nanum</name>
    <dbReference type="NCBI Taxonomy" id="256645"/>
    <lineage>
        <taxon>Eukaryota</taxon>
        <taxon>Fungi</taxon>
        <taxon>Dikarya</taxon>
        <taxon>Ascomycota</taxon>
        <taxon>Pezizomycotina</taxon>
        <taxon>Dothideomycetes</taxon>
        <taxon>Pleosporomycetidae</taxon>
        <taxon>Pleosporales</taxon>
        <taxon>Torulaceae</taxon>
        <taxon>Dendryphion</taxon>
    </lineage>
</organism>
<dbReference type="Proteomes" id="UP000700596">
    <property type="component" value="Unassembled WGS sequence"/>
</dbReference>
<dbReference type="InterPro" id="IPR010730">
    <property type="entry name" value="HET"/>
</dbReference>
<dbReference type="PANTHER" id="PTHR33112">
    <property type="entry name" value="DOMAIN PROTEIN, PUTATIVE-RELATED"/>
    <property type="match status" value="1"/>
</dbReference>
<feature type="domain" description="Heterokaryon incompatibility" evidence="1">
    <location>
        <begin position="199"/>
        <end position="367"/>
    </location>
</feature>
<dbReference type="OrthoDB" id="3486565at2759"/>
<accession>A0A9P9DYJ7</accession>
<dbReference type="Pfam" id="PF06985">
    <property type="entry name" value="HET"/>
    <property type="match status" value="1"/>
</dbReference>
<evidence type="ECO:0000259" key="1">
    <source>
        <dbReference type="Pfam" id="PF06985"/>
    </source>
</evidence>